<evidence type="ECO:0000313" key="4">
    <source>
        <dbReference type="Proteomes" id="UP001596302"/>
    </source>
</evidence>
<sequence length="132" mass="13418">MGLRTANDPIGHSDRAADRVAVRDLGTRRSPTRGPRPLRPGAPRSARRPAALRRARGVGSGGRTPRPTGVLSRRGDAGRDRLRGALAAVALILVSAAVVTAMGLLAEAVSASVVTSGPGAGTVSDGRGSTWP</sequence>
<reference evidence="4" key="1">
    <citation type="journal article" date="2019" name="Int. J. Syst. Evol. Microbiol.">
        <title>The Global Catalogue of Microorganisms (GCM) 10K type strain sequencing project: providing services to taxonomists for standard genome sequencing and annotation.</title>
        <authorList>
            <consortium name="The Broad Institute Genomics Platform"/>
            <consortium name="The Broad Institute Genome Sequencing Center for Infectious Disease"/>
            <person name="Wu L."/>
            <person name="Ma J."/>
        </authorList>
    </citation>
    <scope>NUCLEOTIDE SEQUENCE [LARGE SCALE GENOMIC DNA]</scope>
    <source>
        <strain evidence="4">CCM 8391</strain>
    </source>
</reference>
<organism evidence="3 4">
    <name type="scientific">Pseudonocardia hispaniensis</name>
    <dbReference type="NCBI Taxonomy" id="904933"/>
    <lineage>
        <taxon>Bacteria</taxon>
        <taxon>Bacillati</taxon>
        <taxon>Actinomycetota</taxon>
        <taxon>Actinomycetes</taxon>
        <taxon>Pseudonocardiales</taxon>
        <taxon>Pseudonocardiaceae</taxon>
        <taxon>Pseudonocardia</taxon>
    </lineage>
</organism>
<accession>A0ABW1J2C9</accession>
<comment type="caution">
    <text evidence="3">The sequence shown here is derived from an EMBL/GenBank/DDBJ whole genome shotgun (WGS) entry which is preliminary data.</text>
</comment>
<evidence type="ECO:0000256" key="2">
    <source>
        <dbReference type="SAM" id="Phobius"/>
    </source>
</evidence>
<keyword evidence="4" id="KW-1185">Reference proteome</keyword>
<keyword evidence="2" id="KW-0472">Membrane</keyword>
<feature type="transmembrane region" description="Helical" evidence="2">
    <location>
        <begin position="82"/>
        <end position="106"/>
    </location>
</feature>
<feature type="region of interest" description="Disordered" evidence="1">
    <location>
        <begin position="1"/>
        <end position="78"/>
    </location>
</feature>
<evidence type="ECO:0000256" key="1">
    <source>
        <dbReference type="SAM" id="MobiDB-lite"/>
    </source>
</evidence>
<feature type="compositionally biased region" description="Basic and acidic residues" evidence="1">
    <location>
        <begin position="11"/>
        <end position="27"/>
    </location>
</feature>
<dbReference type="EMBL" id="JBHSQW010000025">
    <property type="protein sequence ID" value="MFC5994906.1"/>
    <property type="molecule type" value="Genomic_DNA"/>
</dbReference>
<dbReference type="Proteomes" id="UP001596302">
    <property type="component" value="Unassembled WGS sequence"/>
</dbReference>
<gene>
    <name evidence="3" type="ORF">ACFQE5_11865</name>
</gene>
<feature type="compositionally biased region" description="Low complexity" evidence="1">
    <location>
        <begin position="28"/>
        <end position="44"/>
    </location>
</feature>
<dbReference type="RefSeq" id="WP_379584922.1">
    <property type="nucleotide sequence ID" value="NZ_JBHSQW010000025.1"/>
</dbReference>
<keyword evidence="2" id="KW-0812">Transmembrane</keyword>
<keyword evidence="2" id="KW-1133">Transmembrane helix</keyword>
<proteinExistence type="predicted"/>
<evidence type="ECO:0000313" key="3">
    <source>
        <dbReference type="EMBL" id="MFC5994906.1"/>
    </source>
</evidence>
<feature type="compositionally biased region" description="Basic residues" evidence="1">
    <location>
        <begin position="45"/>
        <end position="56"/>
    </location>
</feature>
<protein>
    <submittedName>
        <fullName evidence="3">Uncharacterized protein</fullName>
    </submittedName>
</protein>
<name>A0ABW1J2C9_9PSEU</name>